<dbReference type="GO" id="GO:0005829">
    <property type="term" value="C:cytosol"/>
    <property type="evidence" value="ECO:0007669"/>
    <property type="project" value="TreeGrafter"/>
</dbReference>
<gene>
    <name evidence="5" type="ORF">BJ554DRAFT_3868</name>
</gene>
<dbReference type="CDD" id="cd02430">
    <property type="entry name" value="PTH2"/>
    <property type="match status" value="1"/>
</dbReference>
<evidence type="ECO:0000313" key="6">
    <source>
        <dbReference type="Proteomes" id="UP000673691"/>
    </source>
</evidence>
<dbReference type="PANTHER" id="PTHR12649">
    <property type="entry name" value="PEPTIDYL-TRNA HYDROLASE 2"/>
    <property type="match status" value="1"/>
</dbReference>
<evidence type="ECO:0000256" key="3">
    <source>
        <dbReference type="ARBA" id="ARBA00038050"/>
    </source>
</evidence>
<accession>A0A8H7ZNI1</accession>
<comment type="catalytic activity">
    <reaction evidence="4">
        <text>an N-acyl-L-alpha-aminoacyl-tRNA + H2O = an N-acyl-L-amino acid + a tRNA + H(+)</text>
        <dbReference type="Rhea" id="RHEA:54448"/>
        <dbReference type="Rhea" id="RHEA-COMP:10123"/>
        <dbReference type="Rhea" id="RHEA-COMP:13883"/>
        <dbReference type="ChEBI" id="CHEBI:15377"/>
        <dbReference type="ChEBI" id="CHEBI:15378"/>
        <dbReference type="ChEBI" id="CHEBI:59874"/>
        <dbReference type="ChEBI" id="CHEBI:78442"/>
        <dbReference type="ChEBI" id="CHEBI:138191"/>
        <dbReference type="EC" id="3.1.1.29"/>
    </reaction>
</comment>
<dbReference type="InterPro" id="IPR002833">
    <property type="entry name" value="PTH2"/>
</dbReference>
<name>A0A8H7ZNI1_9FUNG</name>
<keyword evidence="6" id="KW-1185">Reference proteome</keyword>
<dbReference type="SUPFAM" id="SSF102462">
    <property type="entry name" value="Peptidyl-tRNA hydrolase II"/>
    <property type="match status" value="1"/>
</dbReference>
<dbReference type="EMBL" id="JAEFCI010011801">
    <property type="protein sequence ID" value="KAG5456400.1"/>
    <property type="molecule type" value="Genomic_DNA"/>
</dbReference>
<dbReference type="Gene3D" id="3.40.1490.10">
    <property type="entry name" value="Bit1"/>
    <property type="match status" value="1"/>
</dbReference>
<dbReference type="AlphaFoldDB" id="A0A8H7ZNI1"/>
<dbReference type="PANTHER" id="PTHR12649:SF11">
    <property type="entry name" value="PEPTIDYL-TRNA HYDROLASE 2, MITOCHONDRIAL"/>
    <property type="match status" value="1"/>
</dbReference>
<evidence type="ECO:0000256" key="4">
    <source>
        <dbReference type="ARBA" id="ARBA00048707"/>
    </source>
</evidence>
<dbReference type="Proteomes" id="UP000673691">
    <property type="component" value="Unassembled WGS sequence"/>
</dbReference>
<reference evidence="5 6" key="1">
    <citation type="journal article" name="Sci. Rep.">
        <title>Genome-scale phylogenetic analyses confirm Olpidium as the closest living zoosporic fungus to the non-flagellated, terrestrial fungi.</title>
        <authorList>
            <person name="Chang Y."/>
            <person name="Rochon D."/>
            <person name="Sekimoto S."/>
            <person name="Wang Y."/>
            <person name="Chovatia M."/>
            <person name="Sandor L."/>
            <person name="Salamov A."/>
            <person name="Grigoriev I.V."/>
            <person name="Stajich J.E."/>
            <person name="Spatafora J.W."/>
        </authorList>
    </citation>
    <scope>NUCLEOTIDE SEQUENCE [LARGE SCALE GENOMIC DNA]</scope>
    <source>
        <strain evidence="5">S191</strain>
    </source>
</reference>
<dbReference type="GO" id="GO:0004045">
    <property type="term" value="F:peptidyl-tRNA hydrolase activity"/>
    <property type="evidence" value="ECO:0007669"/>
    <property type="project" value="UniProtKB-EC"/>
</dbReference>
<protein>
    <recommendedName>
        <fullName evidence="1">peptidyl-tRNA hydrolase</fullName>
        <ecNumber evidence="1">3.1.1.29</ecNumber>
    </recommendedName>
</protein>
<evidence type="ECO:0000313" key="5">
    <source>
        <dbReference type="EMBL" id="KAG5456400.1"/>
    </source>
</evidence>
<evidence type="ECO:0000256" key="2">
    <source>
        <dbReference type="ARBA" id="ARBA00022801"/>
    </source>
</evidence>
<dbReference type="EC" id="3.1.1.29" evidence="1"/>
<keyword evidence="2 5" id="KW-0378">Hydrolase</keyword>
<sequence length="101" mass="10924">MTFWILQVLVVRTDLGMSKGKAAAQLLRAWEYNGQPKVALQCKDQDEILELQACAESLGLVTKVVQDAGRTQVAAGSRTVLGIGPGPVEVINKVTGRLKLY</sequence>
<organism evidence="5 6">
    <name type="scientific">Olpidium bornovanus</name>
    <dbReference type="NCBI Taxonomy" id="278681"/>
    <lineage>
        <taxon>Eukaryota</taxon>
        <taxon>Fungi</taxon>
        <taxon>Fungi incertae sedis</taxon>
        <taxon>Olpidiomycota</taxon>
        <taxon>Olpidiomycotina</taxon>
        <taxon>Olpidiomycetes</taxon>
        <taxon>Olpidiales</taxon>
        <taxon>Olpidiaceae</taxon>
        <taxon>Olpidium</taxon>
    </lineage>
</organism>
<dbReference type="InterPro" id="IPR023476">
    <property type="entry name" value="Pep_tRNA_hydro_II_dom_sf"/>
</dbReference>
<evidence type="ECO:0000256" key="1">
    <source>
        <dbReference type="ARBA" id="ARBA00013260"/>
    </source>
</evidence>
<dbReference type="NCBIfam" id="TIGR00283">
    <property type="entry name" value="arch_pth2"/>
    <property type="match status" value="1"/>
</dbReference>
<dbReference type="Pfam" id="PF01981">
    <property type="entry name" value="PTH2"/>
    <property type="match status" value="1"/>
</dbReference>
<proteinExistence type="inferred from homology"/>
<comment type="caution">
    <text evidence="5">The sequence shown here is derived from an EMBL/GenBank/DDBJ whole genome shotgun (WGS) entry which is preliminary data.</text>
</comment>
<comment type="similarity">
    <text evidence="3">Belongs to the PTH2 family.</text>
</comment>
<dbReference type="OrthoDB" id="1733656at2759"/>
<dbReference type="FunFam" id="3.40.1490.10:FF:000002">
    <property type="entry name" value="Peptidyl-tRNA hydrolase 2, mitochondrial"/>
    <property type="match status" value="1"/>
</dbReference>